<dbReference type="GO" id="GO:0016780">
    <property type="term" value="F:phosphotransferase activity, for other substituted phosphate groups"/>
    <property type="evidence" value="ECO:0007669"/>
    <property type="project" value="TreeGrafter"/>
</dbReference>
<evidence type="ECO:0000256" key="1">
    <source>
        <dbReference type="ARBA" id="ARBA00004141"/>
    </source>
</evidence>
<feature type="transmembrane region" description="Helical" evidence="7">
    <location>
        <begin position="111"/>
        <end position="134"/>
    </location>
</feature>
<dbReference type="OrthoDB" id="9808602at2"/>
<dbReference type="NCBIfam" id="TIGR03025">
    <property type="entry name" value="EPS_sugtrans"/>
    <property type="match status" value="1"/>
</dbReference>
<feature type="domain" description="Bacterial sugar transferase" evidence="8">
    <location>
        <begin position="265"/>
        <end position="450"/>
    </location>
</feature>
<dbReference type="Pfam" id="PF02397">
    <property type="entry name" value="Bac_transf"/>
    <property type="match status" value="1"/>
</dbReference>
<dbReference type="Proteomes" id="UP000270185">
    <property type="component" value="Chromosome"/>
</dbReference>
<feature type="transmembrane region" description="Helical" evidence="7">
    <location>
        <begin position="43"/>
        <end position="61"/>
    </location>
</feature>
<organism evidence="9 10">
    <name type="scientific">Kaistella carnis</name>
    <dbReference type="NCBI Taxonomy" id="1241979"/>
    <lineage>
        <taxon>Bacteria</taxon>
        <taxon>Pseudomonadati</taxon>
        <taxon>Bacteroidota</taxon>
        <taxon>Flavobacteriia</taxon>
        <taxon>Flavobacteriales</taxon>
        <taxon>Weeksellaceae</taxon>
        <taxon>Chryseobacterium group</taxon>
        <taxon>Kaistella</taxon>
    </lineage>
</organism>
<comment type="similarity">
    <text evidence="2">Belongs to the bacterial sugar transferase family.</text>
</comment>
<dbReference type="AlphaFoldDB" id="A0A3G8XPN8"/>
<dbReference type="InterPro" id="IPR003362">
    <property type="entry name" value="Bact_transf"/>
</dbReference>
<dbReference type="KEGG" id="ccas:EIB73_11310"/>
<name>A0A3G8XPN8_9FLAO</name>
<dbReference type="EMBL" id="CP034159">
    <property type="protein sequence ID" value="AZI33737.1"/>
    <property type="molecule type" value="Genomic_DNA"/>
</dbReference>
<evidence type="ECO:0000256" key="7">
    <source>
        <dbReference type="SAM" id="Phobius"/>
    </source>
</evidence>
<evidence type="ECO:0000256" key="4">
    <source>
        <dbReference type="ARBA" id="ARBA00022692"/>
    </source>
</evidence>
<reference evidence="10" key="1">
    <citation type="submission" date="2018-11" db="EMBL/GenBank/DDBJ databases">
        <title>Proposal to divide the Flavobacteriaceae and reorganize its genera based on Amino Acid Identity values calculated from whole genome sequences.</title>
        <authorList>
            <person name="Nicholson A.C."/>
            <person name="Gulvik C.A."/>
            <person name="Whitney A.M."/>
            <person name="Humrighouse B.W."/>
            <person name="Bell M."/>
            <person name="Holmes B."/>
            <person name="Steigerwalt A.G."/>
            <person name="Villarma A."/>
            <person name="Sheth M."/>
            <person name="Batra D."/>
            <person name="Pryor J."/>
            <person name="Bernardet J.-F."/>
            <person name="Hugo C."/>
            <person name="Kampfer P."/>
            <person name="Newman J.D."/>
            <person name="McQuiston J.R."/>
        </authorList>
    </citation>
    <scope>NUCLEOTIDE SEQUENCE [LARGE SCALE GENOMIC DNA]</scope>
    <source>
        <strain evidence="10">G0081</strain>
    </source>
</reference>
<accession>A0A3G8XPN8</accession>
<dbReference type="PANTHER" id="PTHR30576:SF0">
    <property type="entry name" value="UNDECAPRENYL-PHOSPHATE N-ACETYLGALACTOSAMINYL 1-PHOSPHATE TRANSFERASE-RELATED"/>
    <property type="match status" value="1"/>
</dbReference>
<keyword evidence="10" id="KW-1185">Reference proteome</keyword>
<evidence type="ECO:0000256" key="6">
    <source>
        <dbReference type="ARBA" id="ARBA00023136"/>
    </source>
</evidence>
<dbReference type="InterPro" id="IPR017475">
    <property type="entry name" value="EPS_sugar_tfrase"/>
</dbReference>
<gene>
    <name evidence="9" type="ORF">EIB73_11310</name>
</gene>
<evidence type="ECO:0000256" key="3">
    <source>
        <dbReference type="ARBA" id="ARBA00022679"/>
    </source>
</evidence>
<keyword evidence="3 9" id="KW-0808">Transferase</keyword>
<evidence type="ECO:0000256" key="2">
    <source>
        <dbReference type="ARBA" id="ARBA00006464"/>
    </source>
</evidence>
<feature type="transmembrane region" description="Helical" evidence="7">
    <location>
        <begin position="12"/>
        <end position="31"/>
    </location>
</feature>
<dbReference type="GO" id="GO:0016020">
    <property type="term" value="C:membrane"/>
    <property type="evidence" value="ECO:0007669"/>
    <property type="project" value="UniProtKB-SubCell"/>
</dbReference>
<proteinExistence type="inferred from homology"/>
<evidence type="ECO:0000256" key="5">
    <source>
        <dbReference type="ARBA" id="ARBA00022989"/>
    </source>
</evidence>
<keyword evidence="4 7" id="KW-0812">Transmembrane</keyword>
<dbReference type="PANTHER" id="PTHR30576">
    <property type="entry name" value="COLANIC BIOSYNTHESIS UDP-GLUCOSE LIPID CARRIER TRANSFERASE"/>
    <property type="match status" value="1"/>
</dbReference>
<protein>
    <submittedName>
        <fullName evidence="9">Exopolysaccharide biosynthesis polyprenyl glycosylphosphotransferase</fullName>
    </submittedName>
</protein>
<keyword evidence="5 7" id="KW-1133">Transmembrane helix</keyword>
<evidence type="ECO:0000313" key="9">
    <source>
        <dbReference type="EMBL" id="AZI33737.1"/>
    </source>
</evidence>
<comment type="subcellular location">
    <subcellularLocation>
        <location evidence="1">Membrane</location>
        <topology evidence="1">Multi-pass membrane protein</topology>
    </subcellularLocation>
</comment>
<dbReference type="RefSeq" id="WP_125025377.1">
    <property type="nucleotide sequence ID" value="NZ_CP034159.1"/>
</dbReference>
<evidence type="ECO:0000313" key="10">
    <source>
        <dbReference type="Proteomes" id="UP000270185"/>
    </source>
</evidence>
<sequence>MQRIRYSRYFKSIFILLDVFVIAGVFVYFFLRTNDRLFAEETWEQNVLSITLLSFFWILLSNRTRLYSIARNITYTIYLERLVTHIFIFIFGVILLGKVSNNDFLKQDRTLIALSLFSLLFFIKTILFFALKYVRTLGLNYRNIMFISDDSSTEILKRILEDRKDYGFKIHNYPDQDYTNYEKLTAFWKEKGIHTMYLSAETNTFLKEQEVEIFRLAEIHQVRISLIPSIIKNNFFQYDLGYIETQPILVRSKFPLDFFTNSLLKRTFDIVFSLLILILVGTWLFPIIALLIKLDGKGPVFFVQKRYGYHEEVFNCFKFRTMHVNDDCTKRTTEANDCRITKIGKFLRKTSLDEMPQFFNVLRGEMSVVGPRPHMLLVDDFYKLKIGRYSIRSLVKPGITGLAQVNGLRGDTGNMDLEMQKRILADAFYVKNWTVSLDVVIILKTIFLVIGGDKNAN</sequence>
<feature type="transmembrane region" description="Helical" evidence="7">
    <location>
        <begin position="82"/>
        <end position="99"/>
    </location>
</feature>
<keyword evidence="6 7" id="KW-0472">Membrane</keyword>
<evidence type="ECO:0000259" key="8">
    <source>
        <dbReference type="Pfam" id="PF02397"/>
    </source>
</evidence>
<feature type="transmembrane region" description="Helical" evidence="7">
    <location>
        <begin position="270"/>
        <end position="292"/>
    </location>
</feature>